<proteinExistence type="predicted"/>
<keyword evidence="2" id="KW-1185">Reference proteome</keyword>
<accession>A0ABT0WMG6</accession>
<sequence length="134" mass="15856">MGNDVKNEIANLRKIPTDEAVDWLLLNYSVENPDYWKALQIIPHLSWRRGDQIRLAKHYLKKIPFANGKVYDIFLSIMSFKVFIKVMEEKLPIKGENIELLLYYLIPALERYAKTDDEYELLHSFVLKIREGDI</sequence>
<dbReference type="EMBL" id="JAMQGR010000001">
    <property type="protein sequence ID" value="MCM2565250.1"/>
    <property type="molecule type" value="Genomic_DNA"/>
</dbReference>
<reference evidence="1 2" key="1">
    <citation type="submission" date="2022-06" db="EMBL/GenBank/DDBJ databases">
        <title>Janthinobacterium kumbetensis sp. nov., isolated from spring water in Turkey.</title>
        <authorList>
            <person name="Inan Bektas K."/>
            <person name="Belduz A.A."/>
            <person name="Canakci S."/>
            <person name="Nalcaoglu A."/>
            <person name="Ceylan E."/>
            <person name="Kati H."/>
        </authorList>
    </citation>
    <scope>NUCLEOTIDE SEQUENCE [LARGE SCALE GENOMIC DNA]</scope>
    <source>
        <strain evidence="1 2">GK</strain>
    </source>
</reference>
<evidence type="ECO:0000313" key="1">
    <source>
        <dbReference type="EMBL" id="MCM2565250.1"/>
    </source>
</evidence>
<dbReference type="RefSeq" id="WP_251349107.1">
    <property type="nucleotide sequence ID" value="NZ_JAMQGR010000001.1"/>
</dbReference>
<organism evidence="1 2">
    <name type="scientific">Janthinobacterium kumbetense</name>
    <dbReference type="NCBI Taxonomy" id="2950280"/>
    <lineage>
        <taxon>Bacteria</taxon>
        <taxon>Pseudomonadati</taxon>
        <taxon>Pseudomonadota</taxon>
        <taxon>Betaproteobacteria</taxon>
        <taxon>Burkholderiales</taxon>
        <taxon>Oxalobacteraceae</taxon>
        <taxon>Janthinobacterium</taxon>
    </lineage>
</organism>
<protein>
    <submittedName>
        <fullName evidence="1">Uncharacterized protein</fullName>
    </submittedName>
</protein>
<dbReference type="Proteomes" id="UP001202243">
    <property type="component" value="Unassembled WGS sequence"/>
</dbReference>
<comment type="caution">
    <text evidence="1">The sequence shown here is derived from an EMBL/GenBank/DDBJ whole genome shotgun (WGS) entry which is preliminary data.</text>
</comment>
<gene>
    <name evidence="1" type="ORF">NCG91_06535</name>
</gene>
<name>A0ABT0WMG6_9BURK</name>
<evidence type="ECO:0000313" key="2">
    <source>
        <dbReference type="Proteomes" id="UP001202243"/>
    </source>
</evidence>